<dbReference type="EMBL" id="PHQP01000020">
    <property type="protein sequence ID" value="RAV34300.1"/>
    <property type="molecule type" value="Genomic_DNA"/>
</dbReference>
<dbReference type="GO" id="GO:0005524">
    <property type="term" value="F:ATP binding"/>
    <property type="evidence" value="ECO:0007669"/>
    <property type="project" value="UniProtKB-KW"/>
</dbReference>
<evidence type="ECO:0000313" key="2">
    <source>
        <dbReference type="EMBL" id="RAV34300.1"/>
    </source>
</evidence>
<proteinExistence type="predicted"/>
<evidence type="ECO:0000313" key="3">
    <source>
        <dbReference type="Proteomes" id="UP000251047"/>
    </source>
</evidence>
<dbReference type="OrthoDB" id="2020141at2"/>
<feature type="domain" description="Orc1-like AAA ATPase" evidence="1">
    <location>
        <begin position="19"/>
        <end position="174"/>
    </location>
</feature>
<comment type="caution">
    <text evidence="2">The sequence shown here is derived from an EMBL/GenBank/DDBJ whole genome shotgun (WGS) entry which is preliminary data.</text>
</comment>
<reference evidence="2 3" key="1">
    <citation type="journal article" date="2018" name="Syst. Appl. Microbiol.">
        <title>Corynebacterium heidelbergense sp. nov., isolated from the preen glands of Egyptian geese (Alopochen aegyptiacus).</title>
        <authorList>
            <person name="Braun M.S."/>
            <person name="Wang E."/>
            <person name="Zimmermann S."/>
            <person name="Wink M."/>
        </authorList>
    </citation>
    <scope>NUCLEOTIDE SEQUENCE [LARGE SCALE GENOMIC DNA]</scope>
    <source>
        <strain evidence="2 3">DSM 104638</strain>
    </source>
</reference>
<dbReference type="Proteomes" id="UP000251047">
    <property type="component" value="Unassembled WGS sequence"/>
</dbReference>
<dbReference type="SUPFAM" id="SSF52540">
    <property type="entry name" value="P-loop containing nucleoside triphosphate hydrolases"/>
    <property type="match status" value="1"/>
</dbReference>
<dbReference type="PANTHER" id="PTHR34301:SF8">
    <property type="entry name" value="ATPASE DOMAIN-CONTAINING PROTEIN"/>
    <property type="match status" value="1"/>
</dbReference>
<gene>
    <name evidence="2" type="ORF">CWC39_03880</name>
</gene>
<keyword evidence="2" id="KW-0067">ATP-binding</keyword>
<dbReference type="AlphaFoldDB" id="A0A364VCF6"/>
<dbReference type="InterPro" id="IPR027417">
    <property type="entry name" value="P-loop_NTPase"/>
</dbReference>
<dbReference type="PANTHER" id="PTHR34301">
    <property type="entry name" value="DNA-BINDING PROTEIN-RELATED"/>
    <property type="match status" value="1"/>
</dbReference>
<dbReference type="Pfam" id="PF13191">
    <property type="entry name" value="AAA_16"/>
    <property type="match status" value="1"/>
</dbReference>
<dbReference type="InterPro" id="IPR041664">
    <property type="entry name" value="AAA_16"/>
</dbReference>
<organism evidence="2 3">
    <name type="scientific">Corynebacterium heidelbergense</name>
    <dbReference type="NCBI Taxonomy" id="2055947"/>
    <lineage>
        <taxon>Bacteria</taxon>
        <taxon>Bacillati</taxon>
        <taxon>Actinomycetota</taxon>
        <taxon>Actinomycetes</taxon>
        <taxon>Mycobacteriales</taxon>
        <taxon>Corynebacteriaceae</taxon>
        <taxon>Corynebacterium</taxon>
    </lineage>
</organism>
<name>A0A364VCF6_9CORY</name>
<dbReference type="Gene3D" id="3.40.50.300">
    <property type="entry name" value="P-loop containing nucleotide triphosphate hydrolases"/>
    <property type="match status" value="1"/>
</dbReference>
<accession>A0A364VCF6</accession>
<sequence>MPTPRNPFRPSFGTSPYYLAGRSDLLQHFQLSLLEGPGSPYRTILISGLRGVGKTVLLNEVEDIARKQGWIILRAYPNQEMIADLVNTTVPHAIATIEQPPQRRLSGGSIPGLGSIKTETHDRAEELRPTPTLITRLRDLSTSITDVGILITLDELQSADLDQLHQLATAVQDLMRDERDIAFVCAGLPRGVDELLQHEGTTFLRRAHRVDLHAVSPEDVRETLDITAKESGVPFTPPALDLATDICRGYPYLIQLVGSLSWAQAALEEAPHIDAAQVEAINQPAIDRMTQQVHRPALSRVPDGELSFLRAMAELMAASGEKSVSTGEIAAALGMKSPNGISTRRSRLITRDLIAPAGFGKVAFTLPYLEEYLLREG</sequence>
<keyword evidence="2" id="KW-0547">Nucleotide-binding</keyword>
<evidence type="ECO:0000259" key="1">
    <source>
        <dbReference type="Pfam" id="PF13191"/>
    </source>
</evidence>
<dbReference type="RefSeq" id="WP_112769200.1">
    <property type="nucleotide sequence ID" value="NZ_CP063191.1"/>
</dbReference>
<protein>
    <submittedName>
        <fullName evidence="2">ATP-binding protein</fullName>
    </submittedName>
</protein>